<name>A0A0E3Q0N2_METMZ</name>
<dbReference type="GeneID" id="24852531"/>
<gene>
    <name evidence="1" type="ORF">MSMAW_2752</name>
</gene>
<evidence type="ECO:0000313" key="2">
    <source>
        <dbReference type="Proteomes" id="UP000033058"/>
    </source>
</evidence>
<dbReference type="PATRIC" id="fig|1434117.4.peg.3501"/>
<dbReference type="AlphaFoldDB" id="A0A0E3Q0N2"/>
<evidence type="ECO:0000313" key="1">
    <source>
        <dbReference type="EMBL" id="AKB41743.1"/>
    </source>
</evidence>
<dbReference type="HOGENOM" id="CLU_118412_0_0_2"/>
<dbReference type="EMBL" id="CP009509">
    <property type="protein sequence ID" value="AKB41743.1"/>
    <property type="molecule type" value="Genomic_DNA"/>
</dbReference>
<proteinExistence type="predicted"/>
<dbReference type="Proteomes" id="UP000033058">
    <property type="component" value="Chromosome"/>
</dbReference>
<protein>
    <submittedName>
        <fullName evidence="1">Uncharacterized protein</fullName>
    </submittedName>
</protein>
<dbReference type="RefSeq" id="WP_048037484.1">
    <property type="nucleotide sequence ID" value="NZ_CP009509.1"/>
</dbReference>
<accession>A0A0E3Q0N2</accession>
<reference evidence="1 2" key="1">
    <citation type="submission" date="2014-07" db="EMBL/GenBank/DDBJ databases">
        <title>Methanogenic archaea and the global carbon cycle.</title>
        <authorList>
            <person name="Henriksen J.R."/>
            <person name="Luke J."/>
            <person name="Reinhart S."/>
            <person name="Benedict M.N."/>
            <person name="Youngblut N.D."/>
            <person name="Metcalf M.E."/>
            <person name="Whitaker R.J."/>
            <person name="Metcalf W.W."/>
        </authorList>
    </citation>
    <scope>NUCLEOTIDE SEQUENCE [LARGE SCALE GENOMIC DNA]</scope>
    <source>
        <strain evidence="1 2">WWM610</strain>
    </source>
</reference>
<organism evidence="1 2">
    <name type="scientific">Methanosarcina mazei WWM610</name>
    <dbReference type="NCBI Taxonomy" id="1434117"/>
    <lineage>
        <taxon>Archaea</taxon>
        <taxon>Methanobacteriati</taxon>
        <taxon>Methanobacteriota</taxon>
        <taxon>Stenosarchaea group</taxon>
        <taxon>Methanomicrobia</taxon>
        <taxon>Methanosarcinales</taxon>
        <taxon>Methanosarcinaceae</taxon>
        <taxon>Methanosarcina</taxon>
    </lineage>
</organism>
<sequence length="165" mass="19296">MGILNKIAKAVEVLTEDESVEKGNDFEKYVVGLFDKKYFSIVQWSTDIARKHDRYVEADAGPDLTIRYVPTGEIFYVECKFRSDLYEGKLHWSSPEQLKRYHDFARENKHPFFVAAGLGGAPSYPEKMFCIPLEEARYPALYPSVFEKFERNPDKNFFWKNGFLK</sequence>